<dbReference type="Pfam" id="PF04824">
    <property type="entry name" value="Rad21_Rec8"/>
    <property type="match status" value="1"/>
</dbReference>
<dbReference type="InterPro" id="IPR036390">
    <property type="entry name" value="WH_DNA-bd_sf"/>
</dbReference>
<dbReference type="InterPro" id="IPR023093">
    <property type="entry name" value="ScpA-like_C"/>
</dbReference>
<keyword evidence="3" id="KW-0539">Nucleus</keyword>
<dbReference type="EMBL" id="JAFCIX010000010">
    <property type="protein sequence ID" value="KAH6601376.1"/>
    <property type="molecule type" value="Genomic_DNA"/>
</dbReference>
<evidence type="ECO:0000313" key="8">
    <source>
        <dbReference type="Proteomes" id="UP001648503"/>
    </source>
</evidence>
<keyword evidence="8" id="KW-1185">Reference proteome</keyword>
<accession>A0ABQ8FNL3</accession>
<feature type="domain" description="Rad21/Rec8-like protein C-terminal eukaryotic" evidence="5">
    <location>
        <begin position="606"/>
        <end position="639"/>
    </location>
</feature>
<dbReference type="PANTHER" id="PTHR12585:SF69">
    <property type="entry name" value="FI11703P"/>
    <property type="match status" value="1"/>
</dbReference>
<dbReference type="SUPFAM" id="SSF46785">
    <property type="entry name" value="Winged helix' DNA-binding domain"/>
    <property type="match status" value="1"/>
</dbReference>
<evidence type="ECO:0000256" key="2">
    <source>
        <dbReference type="ARBA" id="ARBA00009870"/>
    </source>
</evidence>
<feature type="domain" description="Rad21/Rec8-like protein N-terminal" evidence="6">
    <location>
        <begin position="1"/>
        <end position="101"/>
    </location>
</feature>
<comment type="similarity">
    <text evidence="2">Belongs to the rad21 family.</text>
</comment>
<comment type="caution">
    <text evidence="7">The sequence shown here is derived from an EMBL/GenBank/DDBJ whole genome shotgun (WGS) entry which is preliminary data.</text>
</comment>
<evidence type="ECO:0000313" key="7">
    <source>
        <dbReference type="EMBL" id="KAH6601376.1"/>
    </source>
</evidence>
<name>A0ABQ8FNL3_9FUNG</name>
<evidence type="ECO:0000256" key="4">
    <source>
        <dbReference type="SAM" id="MobiDB-lite"/>
    </source>
</evidence>
<dbReference type="InterPro" id="IPR039781">
    <property type="entry name" value="Rad21/Rec8-like"/>
</dbReference>
<evidence type="ECO:0000259" key="5">
    <source>
        <dbReference type="Pfam" id="PF04824"/>
    </source>
</evidence>
<dbReference type="InterPro" id="IPR006909">
    <property type="entry name" value="Rad21/Rec8_C_eu"/>
</dbReference>
<dbReference type="PANTHER" id="PTHR12585">
    <property type="entry name" value="SCC1 / RAD21 FAMILY MEMBER"/>
    <property type="match status" value="1"/>
</dbReference>
<dbReference type="CDD" id="cd21747">
    <property type="entry name" value="Rad21_Rec8_M"/>
    <property type="match status" value="1"/>
</dbReference>
<gene>
    <name evidence="7" type="ORF">BASA50_001646</name>
</gene>
<comment type="subcellular location">
    <subcellularLocation>
        <location evidence="1">Nucleus</location>
    </subcellularLocation>
</comment>
<evidence type="ECO:0000259" key="6">
    <source>
        <dbReference type="Pfam" id="PF04825"/>
    </source>
</evidence>
<evidence type="ECO:0000256" key="1">
    <source>
        <dbReference type="ARBA" id="ARBA00004123"/>
    </source>
</evidence>
<dbReference type="InterPro" id="IPR006910">
    <property type="entry name" value="Rad21_Rec8_N"/>
</dbReference>
<evidence type="ECO:0000256" key="3">
    <source>
        <dbReference type="ARBA" id="ARBA00023242"/>
    </source>
</evidence>
<proteinExistence type="inferred from homology"/>
<dbReference type="Pfam" id="PF04825">
    <property type="entry name" value="Rad21_Rec8_N"/>
    <property type="match status" value="1"/>
</dbReference>
<evidence type="ECO:0008006" key="9">
    <source>
        <dbReference type="Google" id="ProtNLM"/>
    </source>
</evidence>
<protein>
    <recommendedName>
        <fullName evidence="9">Rad21/Rec8-like protein N-terminal domain-containing protein</fullName>
    </recommendedName>
</protein>
<reference evidence="7 8" key="1">
    <citation type="submission" date="2021-02" db="EMBL/GenBank/DDBJ databases">
        <title>Variation within the Batrachochytrium salamandrivorans European outbreak.</title>
        <authorList>
            <person name="Kelly M."/>
            <person name="Pasmans F."/>
            <person name="Shea T.P."/>
            <person name="Munoz J.F."/>
            <person name="Carranza S."/>
            <person name="Cuomo C.A."/>
            <person name="Martel A."/>
        </authorList>
    </citation>
    <scope>NUCLEOTIDE SEQUENCE [LARGE SCALE GENOMIC DNA]</scope>
    <source>
        <strain evidence="7 8">AMFP18/2</strain>
    </source>
</reference>
<dbReference type="Gene3D" id="1.10.10.580">
    <property type="entry name" value="Structural maintenance of chromosome 1. Chain E"/>
    <property type="match status" value="1"/>
</dbReference>
<dbReference type="Proteomes" id="UP001648503">
    <property type="component" value="Unassembled WGS sequence"/>
</dbReference>
<sequence>MFYSETILAKKGPLAKVWLAAHWERKLSKSQFLQTNIQNSITAILGASGEPMALRLTGQLLLGVVRIFSRKARYLLEDCNEALIKIKMAFRPGMVDMMEGQAIATVNNITLPESMTEFDILLPEPRIDLMSLLSQPAMGGGALNMSRLQDITLIEPSLFPASQQEYFLAEPFSNDLLEESDLVDNGLDLMFENNISTAEVEVGRDAAAALPFSPGNNMVGDIDLEEKAGNIAPDLNDISDINIVDRSSLLPDVLADQSIANDPLLYADEDNFDFGFGNPVELEIPREDTIEFPILPQENEEFFRVPQLPERKRANDNDAKPRKRVATQRKRIVAMDDEIDLADLIVRQQLQDTSDITLPERFLRGSRFDQAIETIQSMTVRSYIDTATTYDLPKALESIFSSPESLRRFEFHSNATRCEVADTSRTHDDNVPTNENYNYDEGYDPMQGMDNYEQVPEALDPILHNFADADNLVENPKIQMENENPPFDQLESHTITTHTYDANPEVSMVQADESITRDDFDPQQSLLEISVDHGPTIQMQKGDHHPQKNLYEFGDSAEGLPDTDLGLSRHTHQTIQAIQEKFLEHNDSSHVKYCSFVQGAPKATRARFFFELLVLKSKNLVGLEQNTPYSDIMIHSKPELFKIST</sequence>
<feature type="region of interest" description="Disordered" evidence="4">
    <location>
        <begin position="422"/>
        <end position="441"/>
    </location>
</feature>
<organism evidence="7 8">
    <name type="scientific">Batrachochytrium salamandrivorans</name>
    <dbReference type="NCBI Taxonomy" id="1357716"/>
    <lineage>
        <taxon>Eukaryota</taxon>
        <taxon>Fungi</taxon>
        <taxon>Fungi incertae sedis</taxon>
        <taxon>Chytridiomycota</taxon>
        <taxon>Chytridiomycota incertae sedis</taxon>
        <taxon>Chytridiomycetes</taxon>
        <taxon>Rhizophydiales</taxon>
        <taxon>Rhizophydiales incertae sedis</taxon>
        <taxon>Batrachochytrium</taxon>
    </lineage>
</organism>